<evidence type="ECO:0000256" key="7">
    <source>
        <dbReference type="SAM" id="Phobius"/>
    </source>
</evidence>
<gene>
    <name evidence="9" type="primary">Prom1</name>
</gene>
<accession>A0A8C5KR39</accession>
<evidence type="ECO:0000256" key="8">
    <source>
        <dbReference type="SAM" id="SignalP"/>
    </source>
</evidence>
<dbReference type="GO" id="GO:0072112">
    <property type="term" value="P:podocyte differentiation"/>
    <property type="evidence" value="ECO:0007669"/>
    <property type="project" value="Ensembl"/>
</dbReference>
<dbReference type="GO" id="GO:0005783">
    <property type="term" value="C:endoplasmic reticulum"/>
    <property type="evidence" value="ECO:0007669"/>
    <property type="project" value="Ensembl"/>
</dbReference>
<evidence type="ECO:0000256" key="1">
    <source>
        <dbReference type="ARBA" id="ARBA00004475"/>
    </source>
</evidence>
<dbReference type="GO" id="GO:0009986">
    <property type="term" value="C:cell surface"/>
    <property type="evidence" value="ECO:0007669"/>
    <property type="project" value="Ensembl"/>
</dbReference>
<keyword evidence="6" id="KW-0325">Glycoprotein</keyword>
<feature type="signal peptide" evidence="8">
    <location>
        <begin position="1"/>
        <end position="20"/>
    </location>
</feature>
<dbReference type="InterPro" id="IPR008795">
    <property type="entry name" value="Prominin"/>
</dbReference>
<dbReference type="Ensembl" id="ENSJJAT00000019451.1">
    <property type="protein sequence ID" value="ENSJJAP00000012966.1"/>
    <property type="gene ID" value="ENSJJAG00000015809.1"/>
</dbReference>
<dbReference type="GO" id="GO:0072139">
    <property type="term" value="P:glomerular parietal epithelial cell differentiation"/>
    <property type="evidence" value="ECO:0007669"/>
    <property type="project" value="Ensembl"/>
</dbReference>
<sequence length="792" mass="89579">MTLLLGVLLLLLGLCGNSTSRVWSKSTNTPEDLNYEFPATNYETQDSYKPGPIGLLFQMVQAFLYVVQPNDFPADIVRKVVQKKFDISVDYEQVAYYEIGILICTILGLLFILFMPLVGCFFSICRCCNKCGGEMHQRQKENGPFRRKCFAISLLVICILMSLGIIYGFVANHQVRTWIEKTRKLGDSNFKDLRTFLNETPKQISYILDQYNITKDKAFSDLNRINLLLGGGIIEQLKPHVIPVLDETNSIVTAIKETKEALEDTSSTLQALSNETAQLSSSLTKVKESFENLLNNTNIKECRPDVQNSQCNIIRASLTQLVASNLASSLLLDGLSCIHTCRNLPYLKHSKHGKKKKWLGFSWPFKVSVSSMFEVLTKVPLFSDIKAVLNSIGPDINGVTQQIPIQKTLSGFTGYLDNFESYFHKKLPMLEEHDSYWWLCGLIVCFLLTLIVTFFFLGLLCGVCGYDKRATPTSRGCVSNTGGIFLMTGVGLSFLFCWILMIIVVFAFVIGANVEKLVCEPYTNRKLFQILDTPYLLNEEWKYFLSGMIHNMSDTKLTFEQVYSDCKQDRGVYGTLQLENKFNVSDHLNIQKHTGNISNKFENLDVNIDNIVLLDEAGKKALQDFTQSGLSSIDYAEFLSQEKVNVLFSSLDSAQDFLSTNISSITTEETKKFGRRIIGYFEHYLQWVEFAITEKMASCKPAATTLDSVVDVMLCGYIVDPLNLFWFGIGKATALLFPAVIIAVKLAKYYRRMDSEDVYDDVEIVFMKNMESGNNGYHKDHLYGVHNPVMTR</sequence>
<evidence type="ECO:0000256" key="5">
    <source>
        <dbReference type="ARBA" id="ARBA00023136"/>
    </source>
</evidence>
<protein>
    <submittedName>
        <fullName evidence="9">Prominin 1</fullName>
    </submittedName>
</protein>
<dbReference type="PANTHER" id="PTHR22730:SF3">
    <property type="entry name" value="PROMININ-1"/>
    <property type="match status" value="1"/>
</dbReference>
<proteinExistence type="inferred from homology"/>
<reference evidence="9" key="2">
    <citation type="submission" date="2025-09" db="UniProtKB">
        <authorList>
            <consortium name="Ensembl"/>
        </authorList>
    </citation>
    <scope>IDENTIFICATION</scope>
</reference>
<evidence type="ECO:0000256" key="3">
    <source>
        <dbReference type="ARBA" id="ARBA00022692"/>
    </source>
</evidence>
<organism evidence="9 10">
    <name type="scientific">Jaculus jaculus</name>
    <name type="common">Lesser Egyptian jerboa</name>
    <dbReference type="NCBI Taxonomy" id="51337"/>
    <lineage>
        <taxon>Eukaryota</taxon>
        <taxon>Metazoa</taxon>
        <taxon>Chordata</taxon>
        <taxon>Craniata</taxon>
        <taxon>Vertebrata</taxon>
        <taxon>Euteleostomi</taxon>
        <taxon>Mammalia</taxon>
        <taxon>Eutheria</taxon>
        <taxon>Euarchontoglires</taxon>
        <taxon>Glires</taxon>
        <taxon>Rodentia</taxon>
        <taxon>Myomorpha</taxon>
        <taxon>Dipodoidea</taxon>
        <taxon>Dipodidae</taxon>
        <taxon>Dipodinae</taxon>
        <taxon>Jaculus</taxon>
    </lineage>
</organism>
<evidence type="ECO:0000256" key="6">
    <source>
        <dbReference type="ARBA" id="ARBA00023180"/>
    </source>
</evidence>
<reference evidence="9" key="1">
    <citation type="submission" date="2025-08" db="UniProtKB">
        <authorList>
            <consortium name="Ensembl"/>
        </authorList>
    </citation>
    <scope>IDENTIFICATION</scope>
</reference>
<dbReference type="AlphaFoldDB" id="A0A8C5KR39"/>
<dbReference type="GO" id="GO:0031528">
    <property type="term" value="C:microvillus membrane"/>
    <property type="evidence" value="ECO:0007669"/>
    <property type="project" value="UniProtKB-SubCell"/>
</dbReference>
<dbReference type="PANTHER" id="PTHR22730">
    <property type="entry name" value="PROMININ PROM PROTEIN"/>
    <property type="match status" value="1"/>
</dbReference>
<dbReference type="GeneTree" id="ENSGT00530000063586"/>
<evidence type="ECO:0000256" key="2">
    <source>
        <dbReference type="ARBA" id="ARBA00006058"/>
    </source>
</evidence>
<feature type="transmembrane region" description="Helical" evidence="7">
    <location>
        <begin position="484"/>
        <end position="510"/>
    </location>
</feature>
<dbReference type="GO" id="GO:0071914">
    <property type="term" value="C:prominosome"/>
    <property type="evidence" value="ECO:0007669"/>
    <property type="project" value="TreeGrafter"/>
</dbReference>
<feature type="transmembrane region" description="Helical" evidence="7">
    <location>
        <begin position="436"/>
        <end position="463"/>
    </location>
</feature>
<dbReference type="GO" id="GO:0045296">
    <property type="term" value="F:cadherin binding"/>
    <property type="evidence" value="ECO:0007669"/>
    <property type="project" value="Ensembl"/>
</dbReference>
<dbReference type="GO" id="GO:0015485">
    <property type="term" value="F:cholesterol binding"/>
    <property type="evidence" value="ECO:0007669"/>
    <property type="project" value="TreeGrafter"/>
</dbReference>
<evidence type="ECO:0000313" key="10">
    <source>
        <dbReference type="Proteomes" id="UP000694385"/>
    </source>
</evidence>
<feature type="transmembrane region" description="Helical" evidence="7">
    <location>
        <begin position="149"/>
        <end position="170"/>
    </location>
</feature>
<feature type="chain" id="PRO_5034235540" evidence="8">
    <location>
        <begin position="21"/>
        <end position="792"/>
    </location>
</feature>
<evidence type="ECO:0000313" key="9">
    <source>
        <dbReference type="Ensembl" id="ENSJJAP00000012966.1"/>
    </source>
</evidence>
<dbReference type="Pfam" id="PF05478">
    <property type="entry name" value="Prominin"/>
    <property type="match status" value="1"/>
</dbReference>
<dbReference type="GO" id="GO:0045494">
    <property type="term" value="P:photoreceptor cell maintenance"/>
    <property type="evidence" value="ECO:0007669"/>
    <property type="project" value="Ensembl"/>
</dbReference>
<keyword evidence="10" id="KW-1185">Reference proteome</keyword>
<feature type="transmembrane region" description="Helical" evidence="7">
    <location>
        <begin position="99"/>
        <end position="128"/>
    </location>
</feature>
<evidence type="ECO:0000256" key="4">
    <source>
        <dbReference type="ARBA" id="ARBA00022989"/>
    </source>
</evidence>
<keyword evidence="8" id="KW-0732">Signal</keyword>
<dbReference type="GO" id="GO:0042622">
    <property type="term" value="C:photoreceptor outer segment membrane"/>
    <property type="evidence" value="ECO:0007669"/>
    <property type="project" value="Ensembl"/>
</dbReference>
<keyword evidence="4 7" id="KW-1133">Transmembrane helix</keyword>
<dbReference type="GO" id="GO:0016324">
    <property type="term" value="C:apical plasma membrane"/>
    <property type="evidence" value="ECO:0007669"/>
    <property type="project" value="TreeGrafter"/>
</dbReference>
<dbReference type="GO" id="GO:0070062">
    <property type="term" value="C:extracellular exosome"/>
    <property type="evidence" value="ECO:0007669"/>
    <property type="project" value="Ensembl"/>
</dbReference>
<comment type="similarity">
    <text evidence="2">Belongs to the prominin family.</text>
</comment>
<dbReference type="GO" id="GO:0042805">
    <property type="term" value="F:actinin binding"/>
    <property type="evidence" value="ECO:0007669"/>
    <property type="project" value="Ensembl"/>
</dbReference>
<dbReference type="Proteomes" id="UP000694385">
    <property type="component" value="Unassembled WGS sequence"/>
</dbReference>
<comment type="subcellular location">
    <subcellularLocation>
        <location evidence="1">Cell projection</location>
        <location evidence="1">Microvillus membrane</location>
        <topology evidence="1">Multi-pass membrane protein</topology>
    </subcellularLocation>
</comment>
<dbReference type="GO" id="GO:0060219">
    <property type="term" value="P:camera-type eye photoreceptor cell differentiation"/>
    <property type="evidence" value="ECO:0007669"/>
    <property type="project" value="Ensembl"/>
</dbReference>
<dbReference type="GO" id="GO:2000768">
    <property type="term" value="P:positive regulation of nephron tubule epithelial cell differentiation"/>
    <property type="evidence" value="ECO:0007669"/>
    <property type="project" value="Ensembl"/>
</dbReference>
<feature type="transmembrane region" description="Helical" evidence="7">
    <location>
        <begin position="724"/>
        <end position="744"/>
    </location>
</feature>
<name>A0A8C5KR39_JACJA</name>
<dbReference type="GO" id="GO:0005793">
    <property type="term" value="C:endoplasmic reticulum-Golgi intermediate compartment"/>
    <property type="evidence" value="ECO:0007669"/>
    <property type="project" value="Ensembl"/>
</dbReference>
<keyword evidence="5 7" id="KW-0472">Membrane</keyword>
<keyword evidence="3 7" id="KW-0812">Transmembrane</keyword>